<dbReference type="OrthoDB" id="6764091at2759"/>
<name>A0A834MJ79_RHYFE</name>
<keyword evidence="2" id="KW-1185">Reference proteome</keyword>
<dbReference type="AlphaFoldDB" id="A0A834MJ79"/>
<dbReference type="Proteomes" id="UP000625711">
    <property type="component" value="Unassembled WGS sequence"/>
</dbReference>
<sequence length="78" mass="8975">MPKPLHSQSQKLNASVIGYFEQERNNGGPLLPVQNVREVKCRFPNSSFWKATRIGSIFNICKKCDWYSAKPYGVDENR</sequence>
<comment type="caution">
    <text evidence="1">The sequence shown here is derived from an EMBL/GenBank/DDBJ whole genome shotgun (WGS) entry which is preliminary data.</text>
</comment>
<accession>A0A834MJ79</accession>
<organism evidence="1 2">
    <name type="scientific">Rhynchophorus ferrugineus</name>
    <name type="common">Red palm weevil</name>
    <name type="synonym">Curculio ferrugineus</name>
    <dbReference type="NCBI Taxonomy" id="354439"/>
    <lineage>
        <taxon>Eukaryota</taxon>
        <taxon>Metazoa</taxon>
        <taxon>Ecdysozoa</taxon>
        <taxon>Arthropoda</taxon>
        <taxon>Hexapoda</taxon>
        <taxon>Insecta</taxon>
        <taxon>Pterygota</taxon>
        <taxon>Neoptera</taxon>
        <taxon>Endopterygota</taxon>
        <taxon>Coleoptera</taxon>
        <taxon>Polyphaga</taxon>
        <taxon>Cucujiformia</taxon>
        <taxon>Curculionidae</taxon>
        <taxon>Dryophthorinae</taxon>
        <taxon>Rhynchophorus</taxon>
    </lineage>
</organism>
<dbReference type="EMBL" id="JAACXV010000187">
    <property type="protein sequence ID" value="KAF7282135.1"/>
    <property type="molecule type" value="Genomic_DNA"/>
</dbReference>
<proteinExistence type="predicted"/>
<reference evidence="1" key="1">
    <citation type="submission" date="2020-08" db="EMBL/GenBank/DDBJ databases">
        <title>Genome sequencing and assembly of the red palm weevil Rhynchophorus ferrugineus.</title>
        <authorList>
            <person name="Dias G.B."/>
            <person name="Bergman C.M."/>
            <person name="Manee M."/>
        </authorList>
    </citation>
    <scope>NUCLEOTIDE SEQUENCE</scope>
    <source>
        <strain evidence="1">AA-2017</strain>
        <tissue evidence="1">Whole larva</tissue>
    </source>
</reference>
<evidence type="ECO:0000313" key="1">
    <source>
        <dbReference type="EMBL" id="KAF7282135.1"/>
    </source>
</evidence>
<protein>
    <submittedName>
        <fullName evidence="1">Uncharacterized protein</fullName>
    </submittedName>
</protein>
<evidence type="ECO:0000313" key="2">
    <source>
        <dbReference type="Proteomes" id="UP000625711"/>
    </source>
</evidence>
<gene>
    <name evidence="1" type="ORF">GWI33_003124</name>
</gene>